<evidence type="ECO:0000256" key="4">
    <source>
        <dbReference type="ARBA" id="ARBA00023136"/>
    </source>
</evidence>
<keyword evidence="3" id="KW-1133">Transmembrane helix</keyword>
<dbReference type="GeneID" id="66852928"/>
<gene>
    <name evidence="5" type="ORF">SRIM_003330</name>
</gene>
<comment type="subcellular location">
    <subcellularLocation>
        <location evidence="1">Endomembrane system</location>
        <topology evidence="1">Multi-pass membrane protein</topology>
    </subcellularLocation>
</comment>
<dbReference type="Pfam" id="PF06803">
    <property type="entry name" value="DUF1232"/>
    <property type="match status" value="1"/>
</dbReference>
<sequence length="108" mass="11321">MSGEMWAVVVIVAVLLAVMVGAAIVLLVKVVRARAVLREAGVPLENKLAYWGALLYVLSPVDLLPDPVLLDDIGVLLLALRSLHAAAEAAGVGKGKRSPSSREIEADV</sequence>
<dbReference type="GO" id="GO:0012505">
    <property type="term" value="C:endomembrane system"/>
    <property type="evidence" value="ECO:0007669"/>
    <property type="project" value="UniProtKB-SubCell"/>
</dbReference>
<reference evidence="5" key="2">
    <citation type="submission" date="2020-01" db="EMBL/GenBank/DDBJ databases">
        <authorList>
            <person name="Algora L."/>
            <person name="Schniete J.K."/>
            <person name="MacFadyen A."/>
            <person name="Hoskisson P.A."/>
            <person name="Hunter I.S."/>
            <person name="Herron P.R."/>
        </authorList>
    </citation>
    <scope>NUCLEOTIDE SEQUENCE</scope>
    <source>
        <strain evidence="5">ATCC 10970</strain>
    </source>
</reference>
<dbReference type="RefSeq" id="WP_003985292.1">
    <property type="nucleotide sequence ID" value="NZ_CP048261.1"/>
</dbReference>
<dbReference type="AlphaFoldDB" id="L8EHP4"/>
<evidence type="ECO:0000256" key="2">
    <source>
        <dbReference type="ARBA" id="ARBA00022692"/>
    </source>
</evidence>
<dbReference type="Proteomes" id="UP000011074">
    <property type="component" value="Chromosome"/>
</dbReference>
<reference evidence="5" key="3">
    <citation type="journal article" date="2021" name="bioRxiv">
        <title>Bilateral symmetry of linear streptomycete chromosomes.</title>
        <authorList>
            <person name="Algora-Gallardo L."/>
            <person name="Schniete J.K."/>
            <person name="Mark D.R."/>
            <person name="Hunter I.S."/>
            <person name="Herron P.R."/>
        </authorList>
    </citation>
    <scope>NUCLEOTIDE SEQUENCE</scope>
    <source>
        <strain evidence="5">ATCC 10970</strain>
    </source>
</reference>
<accession>L8EHP4</accession>
<reference evidence="5" key="1">
    <citation type="submission" date="2012-12" db="EMBL/GenBank/DDBJ databases">
        <authorList>
            <person name="Pethick F.E."/>
            <person name="MacFadyen A.C."/>
            <person name="Tang Z."/>
            <person name="Sangal V."/>
            <person name="Tze-Tze L."/>
            <person name="Chu J."/>
            <person name="Guo M."/>
            <person name="Kirby R."/>
            <person name="Hoskisson P.A."/>
            <person name="Herron P.R."/>
            <person name="Hunter I.S."/>
        </authorList>
    </citation>
    <scope>NUCLEOTIDE SEQUENCE</scope>
    <source>
        <strain evidence="5">ATCC 10970</strain>
    </source>
</reference>
<evidence type="ECO:0000313" key="5">
    <source>
        <dbReference type="EMBL" id="QST79338.1"/>
    </source>
</evidence>
<evidence type="ECO:0000313" key="6">
    <source>
        <dbReference type="Proteomes" id="UP000011074"/>
    </source>
</evidence>
<dbReference type="EMBL" id="CP048261">
    <property type="protein sequence ID" value="QST79338.1"/>
    <property type="molecule type" value="Genomic_DNA"/>
</dbReference>
<keyword evidence="4" id="KW-0472">Membrane</keyword>
<evidence type="ECO:0000256" key="3">
    <source>
        <dbReference type="ARBA" id="ARBA00022989"/>
    </source>
</evidence>
<keyword evidence="2" id="KW-0812">Transmembrane</keyword>
<name>L8EHP4_STRR1</name>
<dbReference type="InterPro" id="IPR010652">
    <property type="entry name" value="DUF1232"/>
</dbReference>
<organism evidence="5 6">
    <name type="scientific">Streptomyces rimosus subsp. rimosus (strain ATCC 10970 / DSM 40260 / JCM 4667 / NRRL 2234)</name>
    <dbReference type="NCBI Taxonomy" id="1265868"/>
    <lineage>
        <taxon>Bacteria</taxon>
        <taxon>Bacillati</taxon>
        <taxon>Actinomycetota</taxon>
        <taxon>Actinomycetes</taxon>
        <taxon>Kitasatosporales</taxon>
        <taxon>Streptomycetaceae</taxon>
        <taxon>Streptomyces</taxon>
    </lineage>
</organism>
<evidence type="ECO:0000256" key="1">
    <source>
        <dbReference type="ARBA" id="ARBA00004127"/>
    </source>
</evidence>
<proteinExistence type="predicted"/>
<protein>
    <submittedName>
        <fullName evidence="5">DUF1232 domain-containing protein</fullName>
    </submittedName>
</protein>